<name>A0A1B2DUI5_9BACL</name>
<accession>A0A1B2DUI5</accession>
<evidence type="ECO:0000313" key="1">
    <source>
        <dbReference type="EMBL" id="ANY71375.1"/>
    </source>
</evidence>
<proteinExistence type="predicted"/>
<reference evidence="1" key="1">
    <citation type="submission" date="2016-08" db="EMBL/GenBank/DDBJ databases">
        <title>Complete Genome Seqeunce of Paenibacillus sp. nov. IHBB 9852 from high altitute lake of Indian trans-Himalayas.</title>
        <authorList>
            <person name="Kiran S."/>
            <person name="Swarnkar M.K."/>
            <person name="Rana A."/>
            <person name="Tewari R."/>
            <person name="Gulati A."/>
        </authorList>
    </citation>
    <scope>NUCLEOTIDE SEQUENCE [LARGE SCALE GENOMIC DNA]</scope>
    <source>
        <strain evidence="1">IHBB 9852</strain>
    </source>
</reference>
<organism evidence="1">
    <name type="scientific">Paenibacillus ihbetae</name>
    <dbReference type="NCBI Taxonomy" id="1870820"/>
    <lineage>
        <taxon>Bacteria</taxon>
        <taxon>Bacillati</taxon>
        <taxon>Bacillota</taxon>
        <taxon>Bacilli</taxon>
        <taxon>Bacillales</taxon>
        <taxon>Paenibacillaceae</taxon>
        <taxon>Paenibacillus</taxon>
    </lineage>
</organism>
<sequence length="65" mass="7515">MLVGRRGTAIFHPEDGSACREIYAYLLLPVLKLEGLQKGRHLSVNLSSLTFRIPFREFIRIFYFG</sequence>
<protein>
    <submittedName>
        <fullName evidence="1">Uncharacterized protein</fullName>
    </submittedName>
</protein>
<gene>
    <name evidence="1" type="ORF">BBD41_01570</name>
</gene>
<dbReference type="AlphaFoldDB" id="A0A1B2DUI5"/>
<dbReference type="EMBL" id="CP016809">
    <property type="protein sequence ID" value="ANY71375.1"/>
    <property type="molecule type" value="Genomic_DNA"/>
</dbReference>
<dbReference type="KEGG" id="pib:BBD41_01570"/>